<keyword evidence="6" id="KW-0137">Centromere</keyword>
<evidence type="ECO:0000256" key="9">
    <source>
        <dbReference type="SAM" id="MobiDB-lite"/>
    </source>
</evidence>
<comment type="subcellular location">
    <subcellularLocation>
        <location evidence="1">Chromosome</location>
        <location evidence="1">Centromere</location>
        <location evidence="1">Kinetochore</location>
    </subcellularLocation>
</comment>
<keyword evidence="2" id="KW-0158">Chromosome</keyword>
<dbReference type="GO" id="GO:0007094">
    <property type="term" value="P:mitotic spindle assembly checkpoint signaling"/>
    <property type="evidence" value="ECO:0007669"/>
    <property type="project" value="InterPro"/>
</dbReference>
<feature type="domain" description="BUB1 N-terminal" evidence="11">
    <location>
        <begin position="10"/>
        <end position="164"/>
    </location>
</feature>
<dbReference type="InterPro" id="IPR015661">
    <property type="entry name" value="Bub1/Mad3"/>
</dbReference>
<evidence type="ECO:0008006" key="14">
    <source>
        <dbReference type="Google" id="ProtNLM"/>
    </source>
</evidence>
<keyword evidence="3 7" id="KW-0547">Nucleotide-binding</keyword>
<evidence type="ECO:0000256" key="6">
    <source>
        <dbReference type="ARBA" id="ARBA00023328"/>
    </source>
</evidence>
<accession>A0AAV9SEI6</accession>
<dbReference type="InterPro" id="IPR000719">
    <property type="entry name" value="Prot_kinase_dom"/>
</dbReference>
<dbReference type="GO" id="GO:0005524">
    <property type="term" value="F:ATP binding"/>
    <property type="evidence" value="ECO:0007669"/>
    <property type="project" value="UniProtKB-UniRule"/>
</dbReference>
<feature type="region of interest" description="Disordered" evidence="9">
    <location>
        <begin position="640"/>
        <end position="685"/>
    </location>
</feature>
<dbReference type="SMART" id="SM00777">
    <property type="entry name" value="Mad3_BUB1_I"/>
    <property type="match status" value="1"/>
</dbReference>
<feature type="region of interest" description="Disordered" evidence="9">
    <location>
        <begin position="517"/>
        <end position="546"/>
    </location>
</feature>
<dbReference type="PROSITE" id="PS51489">
    <property type="entry name" value="BUB1_N"/>
    <property type="match status" value="1"/>
</dbReference>
<evidence type="ECO:0000256" key="2">
    <source>
        <dbReference type="ARBA" id="ARBA00022454"/>
    </source>
</evidence>
<dbReference type="InterPro" id="IPR013212">
    <property type="entry name" value="Mad3/Bub1_I"/>
</dbReference>
<dbReference type="EMBL" id="JAHHUM010000446">
    <property type="protein sequence ID" value="KAK5619799.1"/>
    <property type="molecule type" value="Genomic_DNA"/>
</dbReference>
<keyword evidence="5 7" id="KW-0067">ATP-binding</keyword>
<dbReference type="Pfam" id="PF00069">
    <property type="entry name" value="Pkinase"/>
    <property type="match status" value="1"/>
</dbReference>
<feature type="domain" description="Protein kinase" evidence="10">
    <location>
        <begin position="898"/>
        <end position="1194"/>
    </location>
</feature>
<evidence type="ECO:0000256" key="4">
    <source>
        <dbReference type="ARBA" id="ARBA00022838"/>
    </source>
</evidence>
<evidence type="ECO:0000256" key="7">
    <source>
        <dbReference type="PROSITE-ProRule" id="PRU10141"/>
    </source>
</evidence>
<protein>
    <recommendedName>
        <fullName evidence="14">Mitotic checkpoint serine/threonine-protein kinase BUB1</fullName>
    </recommendedName>
</protein>
<comment type="caution">
    <text evidence="12">The sequence shown here is derived from an EMBL/GenBank/DDBJ whole genome shotgun (WGS) entry which is preliminary data.</text>
</comment>
<dbReference type="SUPFAM" id="SSF56112">
    <property type="entry name" value="Protein kinase-like (PK-like)"/>
    <property type="match status" value="1"/>
</dbReference>
<gene>
    <name evidence="12" type="ORF">CRENBAI_007204</name>
</gene>
<dbReference type="PANTHER" id="PTHR14030:SF26">
    <property type="entry name" value="MITOTIC CHECKPOINT SERINE_THREONINE-PROTEIN KINASE BUB1"/>
    <property type="match status" value="1"/>
</dbReference>
<dbReference type="PROSITE" id="PS00108">
    <property type="entry name" value="PROTEIN_KINASE_ST"/>
    <property type="match status" value="1"/>
</dbReference>
<name>A0AAV9SEI6_9TELE</name>
<sequence length="1194" mass="132052">MDVASYLRCFEESLTSYSGDDPLDAWDKFVDFLEQRLPVEGSSEMSLVFDALVIKFLNVDRYANDVRYINYCIRCASYYSDPIALYAHIFSKGVGTRTAALYVAWAQQFEQRGMNEQADSMYQKALENQVQPADLVLHEYRQFQSRTRTQPPPSGARVPLQNSQLTNQMCPHTLAQNKVAADCPSEPLGYRTVITVSRSETSGTLPSSQSATLLTVSQYNKDELVCEGSEFCFEEVRAAKYFRKIRKKQEQEQREIMERKLREQEEEVQRLQSMLEHVNQGLEACGALPSLTLSQEPSAAPTSSNPFQSSSSRPRPSNHLSSRLSLGLRLHSELNLIQEAAPSPSTAPISEVSHPSPILFNRRSGATAAATEPGSSAQQASSINQTNLWLTRPAAVHAARVQLGSDAQQTSELSTKLLEGSQLPEPEEKLNVSQGGTANLSHVTPNTSLGFVQATPSRVLPSPTVNTREALGVIMDMFQAPTFLDKPYESTSMLYHAAEKDLDVEMSVISTLPKPSAGPQFSIFQDDEDKENGSAAAPPEKSKPGKALAEISAMKADKPNETPSELIPDESTMWGTRYNSLNSLAACPNSTTDFAMLAQFVSTPFTHKTPFSGIFFQAEENNGDSCDGDENVFIRRQTKKLSPIMEQSPSDDKASESAVSQLLPSSAGQGTIMSDGFTSSSISMVQPPPPAVLSFRDQTLCPTESSRSAGSGWEVYTDPEQPPRLACQSSVRLGSEPFKILEDPEKPASPEPVQNPVCDVPMSPECAPKASWLNIRSPEATAEQDLDAFLSPCRPSKADTTSTRTLDVPMSLEPLQFCVKTPMSSQRISDESMMSPDRKLRMSGEIQLVSDPWDTDLISDLLSKLSMPLTSHPCCITWPCDLPSIGPKMTLSMGNSSLRVDCVLGEGAFATVYQATDPMTSEKMVLKVQKPANPWEFYINNCLDDRLQPAIRHLFSSIRSAHLFHNGSVMLGELHNYGTLLNAVNIYRTLSDKVIPQPLVLYFTVCILHMVEQLHSVQVIHADIKPDNFMLGERFLENKCFDSDSLDHGLVLIDLGQSIDMQLFPEGTVFTARCLTSGFQCTEMLSGKPWTYQTDYFGIAGTVYCMLFGTYMQVTNEGGVWKTNGVFRRNPHSDLWLEFFDTLLNVPDCGSLPSLRSLRCRLTSVLQQNYSSKLATMKSRLVIKLLENHRAARR</sequence>
<feature type="coiled-coil region" evidence="8">
    <location>
        <begin position="246"/>
        <end position="281"/>
    </location>
</feature>
<dbReference type="Pfam" id="PF08311">
    <property type="entry name" value="Mad3_BUB1_I"/>
    <property type="match status" value="1"/>
</dbReference>
<dbReference type="InterPro" id="IPR008271">
    <property type="entry name" value="Ser/Thr_kinase_AS"/>
</dbReference>
<feature type="compositionally biased region" description="Low complexity" evidence="9">
    <location>
        <begin position="303"/>
        <end position="323"/>
    </location>
</feature>
<dbReference type="GO" id="GO:0051754">
    <property type="term" value="P:meiotic sister chromatid cohesion, centromeric"/>
    <property type="evidence" value="ECO:0007669"/>
    <property type="project" value="TreeGrafter"/>
</dbReference>
<evidence type="ECO:0000259" key="11">
    <source>
        <dbReference type="PROSITE" id="PS51489"/>
    </source>
</evidence>
<dbReference type="GO" id="GO:0000776">
    <property type="term" value="C:kinetochore"/>
    <property type="evidence" value="ECO:0007669"/>
    <property type="project" value="UniProtKB-KW"/>
</dbReference>
<organism evidence="12 13">
    <name type="scientific">Crenichthys baileyi</name>
    <name type="common">White River springfish</name>
    <dbReference type="NCBI Taxonomy" id="28760"/>
    <lineage>
        <taxon>Eukaryota</taxon>
        <taxon>Metazoa</taxon>
        <taxon>Chordata</taxon>
        <taxon>Craniata</taxon>
        <taxon>Vertebrata</taxon>
        <taxon>Euteleostomi</taxon>
        <taxon>Actinopterygii</taxon>
        <taxon>Neopterygii</taxon>
        <taxon>Teleostei</taxon>
        <taxon>Neoteleostei</taxon>
        <taxon>Acanthomorphata</taxon>
        <taxon>Ovalentaria</taxon>
        <taxon>Atherinomorphae</taxon>
        <taxon>Cyprinodontiformes</taxon>
        <taxon>Goodeidae</taxon>
        <taxon>Crenichthys</taxon>
    </lineage>
</organism>
<evidence type="ECO:0000313" key="12">
    <source>
        <dbReference type="EMBL" id="KAK5619799.1"/>
    </source>
</evidence>
<dbReference type="PANTHER" id="PTHR14030">
    <property type="entry name" value="MITOTIC CHECKPOINT SERINE/THREONINE-PROTEIN KINASE BUB1"/>
    <property type="match status" value="1"/>
</dbReference>
<dbReference type="AlphaFoldDB" id="A0AAV9SEI6"/>
<feature type="region of interest" description="Disordered" evidence="9">
    <location>
        <begin position="703"/>
        <end position="724"/>
    </location>
</feature>
<dbReference type="SMART" id="SM00220">
    <property type="entry name" value="S_TKc"/>
    <property type="match status" value="1"/>
</dbReference>
<proteinExistence type="predicted"/>
<feature type="compositionally biased region" description="Polar residues" evidence="9">
    <location>
        <begin position="293"/>
        <end position="302"/>
    </location>
</feature>
<evidence type="ECO:0000313" key="13">
    <source>
        <dbReference type="Proteomes" id="UP001311232"/>
    </source>
</evidence>
<evidence type="ECO:0000256" key="8">
    <source>
        <dbReference type="SAM" id="Coils"/>
    </source>
</evidence>
<dbReference type="Gene3D" id="1.10.510.10">
    <property type="entry name" value="Transferase(Phosphotransferase) domain 1"/>
    <property type="match status" value="1"/>
</dbReference>
<keyword evidence="8" id="KW-0175">Coiled coil</keyword>
<dbReference type="CDD" id="cd14686">
    <property type="entry name" value="bZIP"/>
    <property type="match status" value="1"/>
</dbReference>
<feature type="binding site" evidence="7">
    <location>
        <position position="927"/>
    </location>
    <ligand>
        <name>ATP</name>
        <dbReference type="ChEBI" id="CHEBI:30616"/>
    </ligand>
</feature>
<keyword evidence="4" id="KW-0995">Kinetochore</keyword>
<evidence type="ECO:0000259" key="10">
    <source>
        <dbReference type="PROSITE" id="PS50011"/>
    </source>
</evidence>
<dbReference type="Proteomes" id="UP001311232">
    <property type="component" value="Unassembled WGS sequence"/>
</dbReference>
<dbReference type="InterPro" id="IPR011009">
    <property type="entry name" value="Kinase-like_dom_sf"/>
</dbReference>
<dbReference type="GO" id="GO:0005634">
    <property type="term" value="C:nucleus"/>
    <property type="evidence" value="ECO:0007669"/>
    <property type="project" value="TreeGrafter"/>
</dbReference>
<dbReference type="Gene3D" id="6.10.130.20">
    <property type="match status" value="1"/>
</dbReference>
<feature type="compositionally biased region" description="Polar residues" evidence="9">
    <location>
        <begin position="657"/>
        <end position="684"/>
    </location>
</feature>
<evidence type="ECO:0000256" key="5">
    <source>
        <dbReference type="ARBA" id="ARBA00022840"/>
    </source>
</evidence>
<evidence type="ECO:0000256" key="3">
    <source>
        <dbReference type="ARBA" id="ARBA00022741"/>
    </source>
</evidence>
<dbReference type="InterPro" id="IPR017441">
    <property type="entry name" value="Protein_kinase_ATP_BS"/>
</dbReference>
<keyword evidence="13" id="KW-1185">Reference proteome</keyword>
<evidence type="ECO:0000256" key="1">
    <source>
        <dbReference type="ARBA" id="ARBA00004629"/>
    </source>
</evidence>
<reference evidence="12 13" key="1">
    <citation type="submission" date="2021-06" db="EMBL/GenBank/DDBJ databases">
        <authorList>
            <person name="Palmer J.M."/>
        </authorList>
    </citation>
    <scope>NUCLEOTIDE SEQUENCE [LARGE SCALE GENOMIC DNA]</scope>
    <source>
        <strain evidence="12 13">MEX-2019</strain>
        <tissue evidence="12">Muscle</tissue>
    </source>
</reference>
<dbReference type="PROSITE" id="PS50011">
    <property type="entry name" value="PROTEIN_KINASE_DOM"/>
    <property type="match status" value="1"/>
</dbReference>
<feature type="region of interest" description="Disordered" evidence="9">
    <location>
        <begin position="293"/>
        <end position="323"/>
    </location>
</feature>
<dbReference type="GO" id="GO:0004672">
    <property type="term" value="F:protein kinase activity"/>
    <property type="evidence" value="ECO:0007669"/>
    <property type="project" value="InterPro"/>
</dbReference>
<dbReference type="PROSITE" id="PS00107">
    <property type="entry name" value="PROTEIN_KINASE_ATP"/>
    <property type="match status" value="1"/>
</dbReference>
<dbReference type="Gene3D" id="1.25.40.430">
    <property type="match status" value="1"/>
</dbReference>